<feature type="compositionally biased region" description="Low complexity" evidence="1">
    <location>
        <begin position="293"/>
        <end position="307"/>
    </location>
</feature>
<feature type="compositionally biased region" description="Basic and acidic residues" evidence="1">
    <location>
        <begin position="324"/>
        <end position="379"/>
    </location>
</feature>
<evidence type="ECO:0000259" key="2">
    <source>
        <dbReference type="Pfam" id="PF03432"/>
    </source>
</evidence>
<feature type="domain" description="MobA/VirD2-like nuclease" evidence="2">
    <location>
        <begin position="26"/>
        <end position="151"/>
    </location>
</feature>
<dbReference type="EMBL" id="JAAAUB010000032">
    <property type="protein sequence ID" value="NMH17565.1"/>
    <property type="molecule type" value="Genomic_DNA"/>
</dbReference>
<feature type="compositionally biased region" description="Basic and acidic residues" evidence="1">
    <location>
        <begin position="418"/>
        <end position="432"/>
    </location>
</feature>
<organism evidence="3 4">
    <name type="scientific">Tepidiphilus baoligensis</name>
    <dbReference type="NCBI Taxonomy" id="2698687"/>
    <lineage>
        <taxon>Bacteria</taxon>
        <taxon>Pseudomonadati</taxon>
        <taxon>Pseudomonadota</taxon>
        <taxon>Hydrogenophilia</taxon>
        <taxon>Hydrogenophilales</taxon>
        <taxon>Hydrogenophilaceae</taxon>
        <taxon>Tepidiphilus</taxon>
    </lineage>
</organism>
<accession>A0ABX1QR63</accession>
<feature type="region of interest" description="Disordered" evidence="1">
    <location>
        <begin position="260"/>
        <end position="476"/>
    </location>
</feature>
<feature type="region of interest" description="Disordered" evidence="1">
    <location>
        <begin position="743"/>
        <end position="764"/>
    </location>
</feature>
<evidence type="ECO:0000313" key="4">
    <source>
        <dbReference type="Proteomes" id="UP000669605"/>
    </source>
</evidence>
<dbReference type="Proteomes" id="UP000669605">
    <property type="component" value="Unassembled WGS sequence"/>
</dbReference>
<dbReference type="InterPro" id="IPR005094">
    <property type="entry name" value="Endonuclease_MobA/VirD2"/>
</dbReference>
<evidence type="ECO:0000313" key="3">
    <source>
        <dbReference type="EMBL" id="NMH17565.1"/>
    </source>
</evidence>
<protein>
    <submittedName>
        <fullName evidence="3">Relaxase/mobilization nuclease domain-containing protein</fullName>
    </submittedName>
</protein>
<name>A0ABX1QR63_9PROT</name>
<evidence type="ECO:0000256" key="1">
    <source>
        <dbReference type="SAM" id="MobiDB-lite"/>
    </source>
</evidence>
<sequence length="764" mass="84202">MKAKISRGGGFRGALDYVFDAGSKATHTKKPELVGGNLTGRDPRALSREFAAVRRLRPDVGKPVWHCSLSLPPGERLEAARWNAVASEFLRHMGFDPENTPWVAVRHQDTEHDHIHLLTSRVGLDGSVWLGQWEARRAIEATQRLEKDHGLRLTPGLGEARAEKRKLSDKEINMALRTGKEPPRQKLQRLLDEAMKGNPSVIEFAERLEAAGVSVRANIASTGKFSGFSFAMDGIAFKGSRLGDRYGWSGLQKAGVHYDETRDRAGLERRRAPATDRGERAPAPATDRRATQRARSPAPDAPAMGDDATQRPGSAGSHPGNPAPRDRRDGPEAERTREPSLRAESGEPAREDRHAHADPHAARNRTDAPRTEEPRDRRPAGQARPGGQGDDPSRRGTPGSGPAQPSLPPENAPHAPARGRDGGTADRLDPRHPGAAHPPEPRPAGRPVGPDADHQGHGAGARSPATDPRALPDPLKRDPSALLSAWGYRLEHHRDRLTAYWHGDERYRFTRTPEGIWQWVDRYGNPGGDLLELMRELDPEIGYAEAAHRLLSPSPTPRETRPVLPPETVQERALGRGYLLARGLDPRTLLEAERQGWLRYGAGGLLFLGYDEAGRVRNALWRAIDPAARPRERDLPGSDLRYAPRLAGVEDTIWIVDEGEDALAVHTLARRRFEPPPTVIVTGGPTLSGWLEVLLERLRRAARLILAPRRLGDERLRHLGERTGRPVTLWSPPRGHPLIECLTLDGRDGHTPPRSPRNAGGLER</sequence>
<proteinExistence type="predicted"/>
<dbReference type="Pfam" id="PF03432">
    <property type="entry name" value="Relaxase"/>
    <property type="match status" value="1"/>
</dbReference>
<gene>
    <name evidence="3" type="ORF">GV368_10835</name>
</gene>
<keyword evidence="4" id="KW-1185">Reference proteome</keyword>
<comment type="caution">
    <text evidence="3">The sequence shown here is derived from an EMBL/GenBank/DDBJ whole genome shotgun (WGS) entry which is preliminary data.</text>
</comment>
<feature type="compositionally biased region" description="Basic and acidic residues" evidence="1">
    <location>
        <begin position="260"/>
        <end position="290"/>
    </location>
</feature>
<reference evidence="3 4" key="1">
    <citation type="journal article" date="2020" name="Curr. Microbiol.">
        <title>Tepidiphilus baoligensis sp. nov., a Novel Bacterium of the Family Hydrogenophilaceae Isolated from an Oil Reservoir.</title>
        <authorList>
            <person name="Zhang X."/>
            <person name="Wang G."/>
            <person name="Ma X."/>
            <person name="Yu J."/>
            <person name="You J."/>
            <person name="Xue Y."/>
            <person name="Ma Y."/>
        </authorList>
    </citation>
    <scope>NUCLEOTIDE SEQUENCE [LARGE SCALE GENOMIC DNA]</scope>
    <source>
        <strain evidence="3 4">B18-69</strain>
    </source>
</reference>